<sequence>MKVLHLPYGIGISAFAGALRTKGIDAVSCSLRRHHYSYLADIRKDFDQHPPEKQERLREQFFQEAMEKYDIFHFHFGETFFPDRRDLEILKKNGKKMIVHHRGSEVRMLSVAKGMNNPYVKVKRSWPEEKVRANLEFLSRYFDKAIVNDWELRTYTEPYYKKNYVVPHAIEIKKFTARYPTGEERPLIVHAPSRRDTKGTEYVLDAVDRLKKAGEEFDFQLVEKLPHDQALKLYQKATIVIDQLRIGAYGHLSMEAMAMGKPVICYIREDLVDKYPAGLPIISANPDTVHQVIRKTLKHPERWRELGRAGRRYANMYHRYERVADRLISIYQKL</sequence>
<evidence type="ECO:0000313" key="3">
    <source>
        <dbReference type="Proteomes" id="UP000198935"/>
    </source>
</evidence>
<dbReference type="Proteomes" id="UP000198935">
    <property type="component" value="Unassembled WGS sequence"/>
</dbReference>
<evidence type="ECO:0000259" key="1">
    <source>
        <dbReference type="Pfam" id="PF13524"/>
    </source>
</evidence>
<dbReference type="EMBL" id="FNPI01000001">
    <property type="protein sequence ID" value="SDY16698.1"/>
    <property type="molecule type" value="Genomic_DNA"/>
</dbReference>
<dbReference type="STRING" id="1503961.SAMN05421736_101548"/>
<dbReference type="GO" id="GO:0016757">
    <property type="term" value="F:glycosyltransferase activity"/>
    <property type="evidence" value="ECO:0007669"/>
    <property type="project" value="TreeGrafter"/>
</dbReference>
<dbReference type="AlphaFoldDB" id="A0A1H3HPI1"/>
<dbReference type="PANTHER" id="PTHR12526:SF625">
    <property type="entry name" value="PHOSPHATIDYLINOSITOL GLYCAN-CLASS A"/>
    <property type="match status" value="1"/>
</dbReference>
<accession>A0A1H3HPI1</accession>
<dbReference type="InterPro" id="IPR055259">
    <property type="entry name" value="YkvP/CgeB_Glyco_trans-like"/>
</dbReference>
<organism evidence="2 3">
    <name type="scientific">Evansella caseinilytica</name>
    <dbReference type="NCBI Taxonomy" id="1503961"/>
    <lineage>
        <taxon>Bacteria</taxon>
        <taxon>Bacillati</taxon>
        <taxon>Bacillota</taxon>
        <taxon>Bacilli</taxon>
        <taxon>Bacillales</taxon>
        <taxon>Bacillaceae</taxon>
        <taxon>Evansella</taxon>
    </lineage>
</organism>
<dbReference type="Gene3D" id="3.40.50.2000">
    <property type="entry name" value="Glycogen Phosphorylase B"/>
    <property type="match status" value="1"/>
</dbReference>
<feature type="domain" description="Spore protein YkvP/CgeB glycosyl transferase-like" evidence="1">
    <location>
        <begin position="211"/>
        <end position="328"/>
    </location>
</feature>
<keyword evidence="3" id="KW-1185">Reference proteome</keyword>
<dbReference type="OrthoDB" id="9809622at2"/>
<keyword evidence="2" id="KW-0808">Transferase</keyword>
<name>A0A1H3HPI1_9BACI</name>
<proteinExistence type="predicted"/>
<reference evidence="3" key="1">
    <citation type="submission" date="2016-10" db="EMBL/GenBank/DDBJ databases">
        <authorList>
            <person name="Varghese N."/>
            <person name="Submissions S."/>
        </authorList>
    </citation>
    <scope>NUCLEOTIDE SEQUENCE [LARGE SCALE GENOMIC DNA]</scope>
    <source>
        <strain evidence="3">SP</strain>
    </source>
</reference>
<dbReference type="PANTHER" id="PTHR12526">
    <property type="entry name" value="GLYCOSYLTRANSFERASE"/>
    <property type="match status" value="1"/>
</dbReference>
<dbReference type="Pfam" id="PF13524">
    <property type="entry name" value="Glyco_trans_1_2"/>
    <property type="match status" value="1"/>
</dbReference>
<dbReference type="CDD" id="cd03801">
    <property type="entry name" value="GT4_PimA-like"/>
    <property type="match status" value="1"/>
</dbReference>
<dbReference type="SUPFAM" id="SSF53756">
    <property type="entry name" value="UDP-Glycosyltransferase/glycogen phosphorylase"/>
    <property type="match status" value="1"/>
</dbReference>
<protein>
    <submittedName>
        <fullName evidence="2">Glycosyltransferase involved in cell wall bisynthesis</fullName>
    </submittedName>
</protein>
<gene>
    <name evidence="2" type="ORF">SAMN05421736_101548</name>
</gene>
<evidence type="ECO:0000313" key="2">
    <source>
        <dbReference type="EMBL" id="SDY16698.1"/>
    </source>
</evidence>